<sequence length="361" mass="42634">MTLLLAVLFLLLIYFIFLELYPIRRIKAKSLGLLPYKLPSLYLYSFEIHLHSQFSYDSLGKPEDILDFAKTEEIDYVITTDHDNDYIKYFADHRLIAGIERKVLGEGGSILGDLLLVDDIRVVAHPFKEKYRWKMDLPEDYLFELIDLKDALLERKDLLFSHLPYILIKGFFSINYALEAIKKLIPVEKYALLYLSMGIKNPIVGGLDHHVKVYIREVGVRFLFPHYKHSFRLMRNFLISEERVESKEDFLKQLKKGHTVISFSKKPTLYWKEEGKIKIYPSERCLLIRYSREGVEAYKGSYFEMEQVGTSLFLAYTYKFQWSNFYFGLKPLFIFLWKEEEYGRDAFARGNKGENTSKGFQ</sequence>
<organism evidence="2">
    <name type="scientific">Hydrogenobacter sp</name>
    <dbReference type="NCBI Taxonomy" id="2152829"/>
    <lineage>
        <taxon>Bacteria</taxon>
        <taxon>Pseudomonadati</taxon>
        <taxon>Aquificota</taxon>
        <taxon>Aquificia</taxon>
        <taxon>Aquificales</taxon>
        <taxon>Aquificaceae</taxon>
        <taxon>Hydrogenobacter</taxon>
    </lineage>
</organism>
<dbReference type="InterPro" id="IPR003141">
    <property type="entry name" value="Pol/His_phosphatase_N"/>
</dbReference>
<feature type="domain" description="Polymerase/histidinol phosphatase N-terminal" evidence="1">
    <location>
        <begin position="46"/>
        <end position="105"/>
    </location>
</feature>
<accession>A0A7C2VBT2</accession>
<dbReference type="CDD" id="cd07432">
    <property type="entry name" value="PHP_HisPPase"/>
    <property type="match status" value="1"/>
</dbReference>
<protein>
    <submittedName>
        <fullName evidence="2">Histidinol-phosphatase</fullName>
    </submittedName>
</protein>
<comment type="caution">
    <text evidence="2">The sequence shown here is derived from an EMBL/GenBank/DDBJ whole genome shotgun (WGS) entry which is preliminary data.</text>
</comment>
<evidence type="ECO:0000313" key="2">
    <source>
        <dbReference type="EMBL" id="HEW46959.1"/>
    </source>
</evidence>
<name>A0A7C2VBT2_9AQUI</name>
<reference evidence="2" key="1">
    <citation type="journal article" date="2020" name="mSystems">
        <title>Genome- and Community-Level Interaction Insights into Carbon Utilization and Element Cycling Functions of Hydrothermarchaeota in Hydrothermal Sediment.</title>
        <authorList>
            <person name="Zhou Z."/>
            <person name="Liu Y."/>
            <person name="Xu W."/>
            <person name="Pan J."/>
            <person name="Luo Z.H."/>
            <person name="Li M."/>
        </authorList>
    </citation>
    <scope>NUCLEOTIDE SEQUENCE [LARGE SCALE GENOMIC DNA]</scope>
    <source>
        <strain evidence="2">SpSt-132</strain>
    </source>
</reference>
<dbReference type="InterPro" id="IPR016195">
    <property type="entry name" value="Pol/histidinol_Pase-like"/>
</dbReference>
<gene>
    <name evidence="2" type="ORF">ENO47_09930</name>
</gene>
<dbReference type="AlphaFoldDB" id="A0A7C2VBT2"/>
<dbReference type="Gene3D" id="3.20.20.140">
    <property type="entry name" value="Metal-dependent hydrolases"/>
    <property type="match status" value="1"/>
</dbReference>
<dbReference type="SMART" id="SM00481">
    <property type="entry name" value="POLIIIAc"/>
    <property type="match status" value="1"/>
</dbReference>
<evidence type="ECO:0000259" key="1">
    <source>
        <dbReference type="SMART" id="SM00481"/>
    </source>
</evidence>
<dbReference type="SUPFAM" id="SSF89550">
    <property type="entry name" value="PHP domain-like"/>
    <property type="match status" value="1"/>
</dbReference>
<proteinExistence type="predicted"/>
<dbReference type="EMBL" id="DSFP01000081">
    <property type="protein sequence ID" value="HEW46959.1"/>
    <property type="molecule type" value="Genomic_DNA"/>
</dbReference>